<keyword evidence="4" id="KW-0378">Hydrolase</keyword>
<dbReference type="OrthoDB" id="9759709at2"/>
<gene>
    <name evidence="4" type="ordered locus">TREAZ_3468</name>
</gene>
<evidence type="ECO:0000256" key="3">
    <source>
        <dbReference type="ARBA" id="ARBA00024356"/>
    </source>
</evidence>
<name>F5Y7G2_LEAAZ</name>
<dbReference type="SUPFAM" id="SSF75005">
    <property type="entry name" value="Arabinanase/levansucrase/invertase"/>
    <property type="match status" value="1"/>
</dbReference>
<dbReference type="KEGG" id="taz:TREAZ_3468"/>
<dbReference type="GO" id="GO:0016757">
    <property type="term" value="F:glycosyltransferase activity"/>
    <property type="evidence" value="ECO:0007669"/>
    <property type="project" value="UniProtKB-KW"/>
</dbReference>
<dbReference type="CDD" id="cd18613">
    <property type="entry name" value="GH130"/>
    <property type="match status" value="1"/>
</dbReference>
<evidence type="ECO:0000256" key="2">
    <source>
        <dbReference type="ARBA" id="ARBA00022679"/>
    </source>
</evidence>
<dbReference type="eggNOG" id="COG2152">
    <property type="taxonomic scope" value="Bacteria"/>
</dbReference>
<organism evidence="4 5">
    <name type="scientific">Leadbettera azotonutricia (strain ATCC BAA-888 / DSM 13862 / ZAS-9)</name>
    <name type="common">Treponema azotonutricium</name>
    <dbReference type="NCBI Taxonomy" id="545695"/>
    <lineage>
        <taxon>Bacteria</taxon>
        <taxon>Pseudomonadati</taxon>
        <taxon>Spirochaetota</taxon>
        <taxon>Spirochaetia</taxon>
        <taxon>Spirochaetales</taxon>
        <taxon>Breznakiellaceae</taxon>
        <taxon>Leadbettera</taxon>
    </lineage>
</organism>
<keyword evidence="2" id="KW-0808">Transferase</keyword>
<dbReference type="GO" id="GO:0016798">
    <property type="term" value="F:hydrolase activity, acting on glycosyl bonds"/>
    <property type="evidence" value="ECO:0007669"/>
    <property type="project" value="UniProtKB-KW"/>
</dbReference>
<evidence type="ECO:0000313" key="5">
    <source>
        <dbReference type="Proteomes" id="UP000009222"/>
    </source>
</evidence>
<dbReference type="Proteomes" id="UP000009222">
    <property type="component" value="Chromosome"/>
</dbReference>
<dbReference type="Pfam" id="PF04041">
    <property type="entry name" value="Glyco_hydro_130"/>
    <property type="match status" value="1"/>
</dbReference>
<dbReference type="InterPro" id="IPR007184">
    <property type="entry name" value="Mannoside_phosphorylase"/>
</dbReference>
<evidence type="ECO:0000256" key="1">
    <source>
        <dbReference type="ARBA" id="ARBA00022676"/>
    </source>
</evidence>
<dbReference type="AlphaFoldDB" id="F5Y7G2"/>
<keyword evidence="5" id="KW-1185">Reference proteome</keyword>
<dbReference type="STRING" id="545695.TREAZ_3468"/>
<dbReference type="PANTHER" id="PTHR34106">
    <property type="entry name" value="GLYCOSIDASE"/>
    <property type="match status" value="1"/>
</dbReference>
<keyword evidence="1" id="KW-0328">Glycosyltransferase</keyword>
<dbReference type="EMBL" id="CP001841">
    <property type="protein sequence ID" value="AEF83321.1"/>
    <property type="molecule type" value="Genomic_DNA"/>
</dbReference>
<protein>
    <submittedName>
        <fullName evidence="4">Glycosidase</fullName>
    </submittedName>
</protein>
<dbReference type="HOGENOM" id="CLU_640768_0_0_12"/>
<accession>F5Y7G2</accession>
<evidence type="ECO:0000313" key="4">
    <source>
        <dbReference type="EMBL" id="AEF83321.1"/>
    </source>
</evidence>
<dbReference type="Gene3D" id="2.115.10.20">
    <property type="entry name" value="Glycosyl hydrolase domain, family 43"/>
    <property type="match status" value="1"/>
</dbReference>
<keyword evidence="4" id="KW-0326">Glycosidase</keyword>
<sequence>MIALKRLAAPVLEPDYTRLVIRSFVPLEKRILAITARVSALSEEEIRKELGELINEFSEDHGDLETRFKEHYAQAAALMGTGNEPLSSPEGRLLAGAYFTSEYAFEATALFNPSIVEAPNQEHVPPGALRFIMSTRSVGEGHISSVSFRSGIIDKDGGVSIDSVVRTAIQGRQPAQNGVPEKHDAALLPANMAYEIAFDETSHISERLLFPASLDEQNGIEDARFVRFRDEDGSVRYYATYTAYDGRNIMPKLIETDDFLHFKMLPLGGAMVRNKGMALFPRKINGRYVMLGRIDGESLFTMHSADLQVWNEGTKIASPLFPWEFMQIGNCGSPLELDEGWLVLTHGVGSLRRYSIGALLLDKEDPTKVIGRLSEPLISPGDRERTGYVPNVVYTCGFIANKGRLIIPYGSADRAIAFITVNLAELVGELTKG</sequence>
<dbReference type="InterPro" id="IPR023296">
    <property type="entry name" value="Glyco_hydro_beta-prop_sf"/>
</dbReference>
<dbReference type="RefSeq" id="WP_015712105.1">
    <property type="nucleotide sequence ID" value="NC_015577.1"/>
</dbReference>
<comment type="similarity">
    <text evidence="3">Belongs to the glycosyl hydrolase 130 family.</text>
</comment>
<proteinExistence type="inferred from homology"/>
<dbReference type="InParanoid" id="F5Y7G2"/>
<reference evidence="5" key="1">
    <citation type="submission" date="2009-12" db="EMBL/GenBank/DDBJ databases">
        <title>Complete sequence of Treponema azotonutricium strain ZAS-9.</title>
        <authorList>
            <person name="Tetu S.G."/>
            <person name="Matson E."/>
            <person name="Ren Q."/>
            <person name="Seshadri R."/>
            <person name="Elbourne L."/>
            <person name="Hassan K.A."/>
            <person name="Durkin A."/>
            <person name="Radune D."/>
            <person name="Mohamoud Y."/>
            <person name="Shay R."/>
            <person name="Jin S."/>
            <person name="Zhang X."/>
            <person name="Lucey K."/>
            <person name="Ballor N.R."/>
            <person name="Ottesen E."/>
            <person name="Rosenthal R."/>
            <person name="Allen A."/>
            <person name="Leadbetter J.R."/>
            <person name="Paulsen I.T."/>
        </authorList>
    </citation>
    <scope>NUCLEOTIDE SEQUENCE [LARGE SCALE GENOMIC DNA]</scope>
    <source>
        <strain evidence="5">ATCC BAA-888 / DSM 13862 / ZAS-9</strain>
    </source>
</reference>
<dbReference type="PANTHER" id="PTHR34106:SF4">
    <property type="entry name" value="BLL5143 PROTEIN"/>
    <property type="match status" value="1"/>
</dbReference>
<reference evidence="4 5" key="2">
    <citation type="journal article" date="2011" name="ISME J.">
        <title>RNA-seq reveals cooperative metabolic interactions between two termite-gut spirochete species in co-culture.</title>
        <authorList>
            <person name="Rosenthal A.Z."/>
            <person name="Matson E.G."/>
            <person name="Eldar A."/>
            <person name="Leadbetter J.R."/>
        </authorList>
    </citation>
    <scope>NUCLEOTIDE SEQUENCE [LARGE SCALE GENOMIC DNA]</scope>
    <source>
        <strain evidence="5">ATCC BAA-888 / DSM 13862 / ZAS-9</strain>
    </source>
</reference>